<dbReference type="EnsemblPlants" id="AET4Gv20428000.3">
    <property type="protein sequence ID" value="AET4Gv20428000.3"/>
    <property type="gene ID" value="AET4Gv20428000"/>
</dbReference>
<evidence type="ECO:0000313" key="2">
    <source>
        <dbReference type="EnsemblPlants" id="AET4Gv20428000.3"/>
    </source>
</evidence>
<keyword evidence="1" id="KW-0479">Metal-binding</keyword>
<name>A0A453I301_AEGTS</name>
<dbReference type="PANTHER" id="PTHR31669:SF307">
    <property type="entry name" value="PROTEIN FAR1-RELATED SEQUENCE"/>
    <property type="match status" value="1"/>
</dbReference>
<comment type="subcellular location">
    <subcellularLocation>
        <location evidence="1">Nucleus</location>
    </subcellularLocation>
</comment>
<evidence type="ECO:0000256" key="1">
    <source>
        <dbReference type="RuleBase" id="RU367018"/>
    </source>
</evidence>
<reference evidence="2" key="3">
    <citation type="journal article" date="2017" name="Nature">
        <title>Genome sequence of the progenitor of the wheat D genome Aegilops tauschii.</title>
        <authorList>
            <person name="Luo M.C."/>
            <person name="Gu Y.Q."/>
            <person name="Puiu D."/>
            <person name="Wang H."/>
            <person name="Twardziok S.O."/>
            <person name="Deal K.R."/>
            <person name="Huo N."/>
            <person name="Zhu T."/>
            <person name="Wang L."/>
            <person name="Wang Y."/>
            <person name="McGuire P.E."/>
            <person name="Liu S."/>
            <person name="Long H."/>
            <person name="Ramasamy R.K."/>
            <person name="Rodriguez J.C."/>
            <person name="Van S.L."/>
            <person name="Yuan L."/>
            <person name="Wang Z."/>
            <person name="Xia Z."/>
            <person name="Xiao L."/>
            <person name="Anderson O.D."/>
            <person name="Ouyang S."/>
            <person name="Liang Y."/>
            <person name="Zimin A.V."/>
            <person name="Pertea G."/>
            <person name="Qi P."/>
            <person name="Bennetzen J.L."/>
            <person name="Dai X."/>
            <person name="Dawson M.W."/>
            <person name="Muller H.G."/>
            <person name="Kugler K."/>
            <person name="Rivarola-Duarte L."/>
            <person name="Spannagl M."/>
            <person name="Mayer K.F.X."/>
            <person name="Lu F.H."/>
            <person name="Bevan M.W."/>
            <person name="Leroy P."/>
            <person name="Li P."/>
            <person name="You F.M."/>
            <person name="Sun Q."/>
            <person name="Liu Z."/>
            <person name="Lyons E."/>
            <person name="Wicker T."/>
            <person name="Salzberg S.L."/>
            <person name="Devos K.M."/>
            <person name="Dvorak J."/>
        </authorList>
    </citation>
    <scope>NUCLEOTIDE SEQUENCE [LARGE SCALE GENOMIC DNA]</scope>
    <source>
        <strain evidence="2">cv. AL8/78</strain>
    </source>
</reference>
<dbReference type="GO" id="GO:0006355">
    <property type="term" value="P:regulation of DNA-templated transcription"/>
    <property type="evidence" value="ECO:0007669"/>
    <property type="project" value="UniProtKB-UniRule"/>
</dbReference>
<keyword evidence="1" id="KW-0539">Nucleus</keyword>
<reference evidence="2" key="5">
    <citation type="journal article" date="2021" name="G3 (Bethesda)">
        <title>Aegilops tauschii genome assembly Aet v5.0 features greater sequence contiguity and improved annotation.</title>
        <authorList>
            <person name="Wang L."/>
            <person name="Zhu T."/>
            <person name="Rodriguez J.C."/>
            <person name="Deal K.R."/>
            <person name="Dubcovsky J."/>
            <person name="McGuire P.E."/>
            <person name="Lux T."/>
            <person name="Spannagl M."/>
            <person name="Mayer K.F.X."/>
            <person name="Baldrich P."/>
            <person name="Meyers B.C."/>
            <person name="Huo N."/>
            <person name="Gu Y.Q."/>
            <person name="Zhou H."/>
            <person name="Devos K.M."/>
            <person name="Bennetzen J.L."/>
            <person name="Unver T."/>
            <person name="Budak H."/>
            <person name="Gulick P.J."/>
            <person name="Galiba G."/>
            <person name="Kalapos B."/>
            <person name="Nelson D.R."/>
            <person name="Li P."/>
            <person name="You F.M."/>
            <person name="Luo M.C."/>
            <person name="Dvorak J."/>
        </authorList>
    </citation>
    <scope>NUCLEOTIDE SEQUENCE [LARGE SCALE GENOMIC DNA]</scope>
    <source>
        <strain evidence="2">cv. AL8/78</strain>
    </source>
</reference>
<proteinExistence type="inferred from homology"/>
<dbReference type="Gramene" id="AET4Gv20428000.3">
    <property type="protein sequence ID" value="AET4Gv20428000.3"/>
    <property type="gene ID" value="AET4Gv20428000"/>
</dbReference>
<sequence>VHHIVSIDEFEKGWACMIEKYGLQTNAFLTQLYEVRGKWAKPYFMGVFCAKMTSTQRSESANHLLKGYVPPGCPMHLFIRQYEKMQFDGNSEESYQEKRTKLGGIVLKQKIPVEVHASQVYTRTMFEKFGEALYVCGSYDLVEVKPQLEYIARHIKFQSREKWCKNEFVISLSETANEFRS</sequence>
<organism evidence="2 3">
    <name type="scientific">Aegilops tauschii subsp. strangulata</name>
    <name type="common">Goatgrass</name>
    <dbReference type="NCBI Taxonomy" id="200361"/>
    <lineage>
        <taxon>Eukaryota</taxon>
        <taxon>Viridiplantae</taxon>
        <taxon>Streptophyta</taxon>
        <taxon>Embryophyta</taxon>
        <taxon>Tracheophyta</taxon>
        <taxon>Spermatophyta</taxon>
        <taxon>Magnoliopsida</taxon>
        <taxon>Liliopsida</taxon>
        <taxon>Poales</taxon>
        <taxon>Poaceae</taxon>
        <taxon>BOP clade</taxon>
        <taxon>Pooideae</taxon>
        <taxon>Triticodae</taxon>
        <taxon>Triticeae</taxon>
        <taxon>Triticinae</taxon>
        <taxon>Aegilops</taxon>
    </lineage>
</organism>
<dbReference type="GO" id="GO:0005634">
    <property type="term" value="C:nucleus"/>
    <property type="evidence" value="ECO:0007669"/>
    <property type="project" value="UniProtKB-SubCell"/>
</dbReference>
<protein>
    <recommendedName>
        <fullName evidence="1">Protein FAR1-RELATED SEQUENCE</fullName>
    </recommendedName>
</protein>
<comment type="similarity">
    <text evidence="1">Belongs to the FHY3/FAR1 family.</text>
</comment>
<dbReference type="GO" id="GO:0008270">
    <property type="term" value="F:zinc ion binding"/>
    <property type="evidence" value="ECO:0007669"/>
    <property type="project" value="UniProtKB-UniRule"/>
</dbReference>
<dbReference type="Proteomes" id="UP000015105">
    <property type="component" value="Chromosome 4D"/>
</dbReference>
<reference evidence="2" key="4">
    <citation type="submission" date="2019-03" db="UniProtKB">
        <authorList>
            <consortium name="EnsemblPlants"/>
        </authorList>
    </citation>
    <scope>IDENTIFICATION</scope>
</reference>
<keyword evidence="3" id="KW-1185">Reference proteome</keyword>
<reference evidence="3" key="2">
    <citation type="journal article" date="2017" name="Nat. Plants">
        <title>The Aegilops tauschii genome reveals multiple impacts of transposons.</title>
        <authorList>
            <person name="Zhao G."/>
            <person name="Zou C."/>
            <person name="Li K."/>
            <person name="Wang K."/>
            <person name="Li T."/>
            <person name="Gao L."/>
            <person name="Zhang X."/>
            <person name="Wang H."/>
            <person name="Yang Z."/>
            <person name="Liu X."/>
            <person name="Jiang W."/>
            <person name="Mao L."/>
            <person name="Kong X."/>
            <person name="Jiao Y."/>
            <person name="Jia J."/>
        </authorList>
    </citation>
    <scope>NUCLEOTIDE SEQUENCE [LARGE SCALE GENOMIC DNA]</scope>
    <source>
        <strain evidence="3">cv. AL8/78</strain>
    </source>
</reference>
<reference evidence="3" key="1">
    <citation type="journal article" date="2014" name="Science">
        <title>Ancient hybridizations among the ancestral genomes of bread wheat.</title>
        <authorList>
            <consortium name="International Wheat Genome Sequencing Consortium,"/>
            <person name="Marcussen T."/>
            <person name="Sandve S.R."/>
            <person name="Heier L."/>
            <person name="Spannagl M."/>
            <person name="Pfeifer M."/>
            <person name="Jakobsen K.S."/>
            <person name="Wulff B.B."/>
            <person name="Steuernagel B."/>
            <person name="Mayer K.F."/>
            <person name="Olsen O.A."/>
        </authorList>
    </citation>
    <scope>NUCLEOTIDE SEQUENCE [LARGE SCALE GENOMIC DNA]</scope>
    <source>
        <strain evidence="3">cv. AL8/78</strain>
    </source>
</reference>
<dbReference type="PANTHER" id="PTHR31669">
    <property type="entry name" value="PROTEIN FAR1-RELATED SEQUENCE 10-RELATED"/>
    <property type="match status" value="1"/>
</dbReference>
<comment type="function">
    <text evidence="1">Putative transcription activator involved in regulating light control of development.</text>
</comment>
<dbReference type="AlphaFoldDB" id="A0A453I301"/>
<accession>A0A453I301</accession>
<evidence type="ECO:0000313" key="3">
    <source>
        <dbReference type="Proteomes" id="UP000015105"/>
    </source>
</evidence>
<dbReference type="InterPro" id="IPR031052">
    <property type="entry name" value="FHY3/FAR1"/>
</dbReference>
<keyword evidence="1" id="KW-0862">Zinc</keyword>
<keyword evidence="1" id="KW-0863">Zinc-finger</keyword>